<accession>A0AA52H9W7</accession>
<name>A0AA52H9W7_9PROT</name>
<dbReference type="PROSITE" id="PS50995">
    <property type="entry name" value="HTH_MARR_2"/>
    <property type="match status" value="1"/>
</dbReference>
<organism evidence="5 6">
    <name type="scientific">Temperatibacter marinus</name>
    <dbReference type="NCBI Taxonomy" id="1456591"/>
    <lineage>
        <taxon>Bacteria</taxon>
        <taxon>Pseudomonadati</taxon>
        <taxon>Pseudomonadota</taxon>
        <taxon>Alphaproteobacteria</taxon>
        <taxon>Kordiimonadales</taxon>
        <taxon>Temperatibacteraceae</taxon>
        <taxon>Temperatibacter</taxon>
    </lineage>
</organism>
<dbReference type="PANTHER" id="PTHR42756">
    <property type="entry name" value="TRANSCRIPTIONAL REGULATOR, MARR"/>
    <property type="match status" value="1"/>
</dbReference>
<evidence type="ECO:0000313" key="6">
    <source>
        <dbReference type="Proteomes" id="UP001268683"/>
    </source>
</evidence>
<sequence>MSDYDEILVSIRRIMRAVDLHSKKIYKTSGLTAPQLIVLQTLRKHGTLPPSTIAKEISLSQATVTSILDRLDKAGFTRRDRSTTDKRVVHACLTPTGLEKMAEAPELLQSGFLREFRKLEEWEQTQLVSSLQRIAMMMDAEDIDASPILDVGDLAE</sequence>
<evidence type="ECO:0000256" key="1">
    <source>
        <dbReference type="ARBA" id="ARBA00023015"/>
    </source>
</evidence>
<evidence type="ECO:0000256" key="2">
    <source>
        <dbReference type="ARBA" id="ARBA00023125"/>
    </source>
</evidence>
<protein>
    <submittedName>
        <fullName evidence="5">MarR family transcriptional regulator</fullName>
    </submittedName>
</protein>
<dbReference type="Gene3D" id="1.10.10.10">
    <property type="entry name" value="Winged helix-like DNA-binding domain superfamily/Winged helix DNA-binding domain"/>
    <property type="match status" value="1"/>
</dbReference>
<evidence type="ECO:0000256" key="3">
    <source>
        <dbReference type="ARBA" id="ARBA00023163"/>
    </source>
</evidence>
<dbReference type="KEGG" id="tmk:QGN29_10715"/>
<dbReference type="SMART" id="SM00347">
    <property type="entry name" value="HTH_MARR"/>
    <property type="match status" value="1"/>
</dbReference>
<keyword evidence="1" id="KW-0805">Transcription regulation</keyword>
<keyword evidence="3" id="KW-0804">Transcription</keyword>
<dbReference type="Proteomes" id="UP001268683">
    <property type="component" value="Chromosome"/>
</dbReference>
<dbReference type="PANTHER" id="PTHR42756:SF1">
    <property type="entry name" value="TRANSCRIPTIONAL REPRESSOR OF EMRAB OPERON"/>
    <property type="match status" value="1"/>
</dbReference>
<dbReference type="GO" id="GO:0003700">
    <property type="term" value="F:DNA-binding transcription factor activity"/>
    <property type="evidence" value="ECO:0007669"/>
    <property type="project" value="InterPro"/>
</dbReference>
<dbReference type="SUPFAM" id="SSF46785">
    <property type="entry name" value="Winged helix' DNA-binding domain"/>
    <property type="match status" value="1"/>
</dbReference>
<keyword evidence="6" id="KW-1185">Reference proteome</keyword>
<keyword evidence="2" id="KW-0238">DNA-binding</keyword>
<proteinExistence type="predicted"/>
<feature type="domain" description="HTH marR-type" evidence="4">
    <location>
        <begin position="4"/>
        <end position="136"/>
    </location>
</feature>
<dbReference type="GO" id="GO:0003677">
    <property type="term" value="F:DNA binding"/>
    <property type="evidence" value="ECO:0007669"/>
    <property type="project" value="UniProtKB-KW"/>
</dbReference>
<reference evidence="5" key="1">
    <citation type="submission" date="2023-04" db="EMBL/GenBank/DDBJ databases">
        <title>Complete genome sequence of Temperatibacter marinus.</title>
        <authorList>
            <person name="Rong J.-C."/>
            <person name="Yi M.-L."/>
            <person name="Zhao Q."/>
        </authorList>
    </citation>
    <scope>NUCLEOTIDE SEQUENCE</scope>
    <source>
        <strain evidence="5">NBRC 110045</strain>
    </source>
</reference>
<dbReference type="PRINTS" id="PR00598">
    <property type="entry name" value="HTHMARR"/>
</dbReference>
<dbReference type="InterPro" id="IPR036388">
    <property type="entry name" value="WH-like_DNA-bd_sf"/>
</dbReference>
<evidence type="ECO:0000313" key="5">
    <source>
        <dbReference type="EMBL" id="WND02018.1"/>
    </source>
</evidence>
<dbReference type="RefSeq" id="WP_310797853.1">
    <property type="nucleotide sequence ID" value="NZ_CP123872.1"/>
</dbReference>
<dbReference type="Pfam" id="PF01047">
    <property type="entry name" value="MarR"/>
    <property type="match status" value="1"/>
</dbReference>
<evidence type="ECO:0000259" key="4">
    <source>
        <dbReference type="PROSITE" id="PS50995"/>
    </source>
</evidence>
<gene>
    <name evidence="5" type="ORF">QGN29_10715</name>
</gene>
<dbReference type="InterPro" id="IPR000835">
    <property type="entry name" value="HTH_MarR-typ"/>
</dbReference>
<dbReference type="EMBL" id="CP123872">
    <property type="protein sequence ID" value="WND02018.1"/>
    <property type="molecule type" value="Genomic_DNA"/>
</dbReference>
<dbReference type="AlphaFoldDB" id="A0AA52H9W7"/>
<dbReference type="InterPro" id="IPR036390">
    <property type="entry name" value="WH_DNA-bd_sf"/>
</dbReference>